<evidence type="ECO:0000256" key="6">
    <source>
        <dbReference type="ARBA" id="ARBA00022617"/>
    </source>
</evidence>
<feature type="transmembrane region" description="Helical" evidence="21">
    <location>
        <begin position="84"/>
        <end position="108"/>
    </location>
</feature>
<comment type="similarity">
    <text evidence="16">In the central section; belongs to the NarJ/NarW family.</text>
</comment>
<keyword evidence="10 21" id="KW-1133">Transmembrane helix</keyword>
<gene>
    <name evidence="23" type="ORF">HD593_008242</name>
</gene>
<organism evidence="23 24">
    <name type="scientific">Nonomuraea rubra</name>
    <dbReference type="NCBI Taxonomy" id="46180"/>
    <lineage>
        <taxon>Bacteria</taxon>
        <taxon>Bacillati</taxon>
        <taxon>Actinomycetota</taxon>
        <taxon>Actinomycetes</taxon>
        <taxon>Streptosporangiales</taxon>
        <taxon>Streptosporangiaceae</taxon>
        <taxon>Nonomuraea</taxon>
    </lineage>
</organism>
<dbReference type="GO" id="GO:0005886">
    <property type="term" value="C:plasma membrane"/>
    <property type="evidence" value="ECO:0007669"/>
    <property type="project" value="UniProtKB-SubCell"/>
</dbReference>
<comment type="cofactor">
    <cofactor evidence="1">
        <name>Mo-bis(molybdopterin guanine dinucleotide)</name>
        <dbReference type="ChEBI" id="CHEBI:60539"/>
    </cofactor>
</comment>
<evidence type="ECO:0000313" key="24">
    <source>
        <dbReference type="Proteomes" id="UP000565579"/>
    </source>
</evidence>
<evidence type="ECO:0000313" key="23">
    <source>
        <dbReference type="EMBL" id="MBB6553447.1"/>
    </source>
</evidence>
<dbReference type="AlphaFoldDB" id="A0A7X0P1H6"/>
<feature type="transmembrane region" description="Helical" evidence="21">
    <location>
        <begin position="172"/>
        <end position="196"/>
    </location>
</feature>
<evidence type="ECO:0000256" key="2">
    <source>
        <dbReference type="ARBA" id="ARBA00001970"/>
    </source>
</evidence>
<comment type="cofactor">
    <cofactor evidence="2">
        <name>heme b</name>
        <dbReference type="ChEBI" id="CHEBI:60344"/>
    </cofactor>
</comment>
<feature type="binding site" description="axial binding residue" evidence="20">
    <location>
        <position position="203"/>
    </location>
    <ligand>
        <name>heme b</name>
        <dbReference type="ChEBI" id="CHEBI:60344"/>
        <label>1</label>
    </ligand>
    <ligandPart>
        <name>Fe</name>
        <dbReference type="ChEBI" id="CHEBI:18248"/>
    </ligandPart>
</feature>
<feature type="binding site" description="axial binding residue" evidence="20">
    <location>
        <position position="185"/>
    </location>
    <ligand>
        <name>heme b</name>
        <dbReference type="ChEBI" id="CHEBI:60344"/>
        <label>1</label>
    </ligand>
    <ligandPart>
        <name>Fe</name>
        <dbReference type="ChEBI" id="CHEBI:18248"/>
    </ligandPart>
</feature>
<protein>
    <recommendedName>
        <fullName evidence="19">Nitrate reductase-like protein NarX</fullName>
    </recommendedName>
</protein>
<feature type="binding site" description="axial binding residue" evidence="20">
    <location>
        <position position="63"/>
    </location>
    <ligand>
        <name>heme b</name>
        <dbReference type="ChEBI" id="CHEBI:60344"/>
        <label>1</label>
    </ligand>
    <ligandPart>
        <name>Fe</name>
        <dbReference type="ChEBI" id="CHEBI:18248"/>
    </ligandPart>
</feature>
<feature type="transmembrane region" description="Helical" evidence="21">
    <location>
        <begin position="44"/>
        <end position="64"/>
    </location>
</feature>
<keyword evidence="14 21" id="KW-0472">Membrane</keyword>
<keyword evidence="7 21" id="KW-0812">Transmembrane</keyword>
<keyword evidence="6 20" id="KW-0349">Heme</keyword>
<evidence type="ECO:0000256" key="1">
    <source>
        <dbReference type="ARBA" id="ARBA00001942"/>
    </source>
</evidence>
<keyword evidence="12 20" id="KW-0408">Iron</keyword>
<keyword evidence="11 23" id="KW-0560">Oxidoreductase</keyword>
<dbReference type="GO" id="GO:0008940">
    <property type="term" value="F:nitrate reductase activity"/>
    <property type="evidence" value="ECO:0007669"/>
    <property type="project" value="InterPro"/>
</dbReference>
<evidence type="ECO:0000256" key="18">
    <source>
        <dbReference type="ARBA" id="ARBA00061480"/>
    </source>
</evidence>
<accession>A0A7X0P1H6</accession>
<dbReference type="InterPro" id="IPR036197">
    <property type="entry name" value="NarG-like_sf"/>
</dbReference>
<evidence type="ECO:0000256" key="19">
    <source>
        <dbReference type="ARBA" id="ARBA00071287"/>
    </source>
</evidence>
<evidence type="ECO:0000256" key="14">
    <source>
        <dbReference type="ARBA" id="ARBA00023136"/>
    </source>
</evidence>
<keyword evidence="24" id="KW-1185">Reference proteome</keyword>
<reference evidence="23 24" key="1">
    <citation type="submission" date="2020-08" db="EMBL/GenBank/DDBJ databases">
        <title>Sequencing the genomes of 1000 actinobacteria strains.</title>
        <authorList>
            <person name="Klenk H.-P."/>
        </authorList>
    </citation>
    <scope>NUCLEOTIDE SEQUENCE [LARGE SCALE GENOMIC DNA]</scope>
    <source>
        <strain evidence="23 24">DSM 43768</strain>
    </source>
</reference>
<evidence type="ECO:0000256" key="13">
    <source>
        <dbReference type="ARBA" id="ARBA00023063"/>
    </source>
</evidence>
<evidence type="ECO:0000256" key="21">
    <source>
        <dbReference type="SAM" id="Phobius"/>
    </source>
</evidence>
<feature type="transmembrane region" description="Helical" evidence="21">
    <location>
        <begin position="128"/>
        <end position="152"/>
    </location>
</feature>
<evidence type="ECO:0000256" key="4">
    <source>
        <dbReference type="ARBA" id="ARBA00022448"/>
    </source>
</evidence>
<dbReference type="GO" id="GO:0046872">
    <property type="term" value="F:metal ion binding"/>
    <property type="evidence" value="ECO:0007669"/>
    <property type="project" value="UniProtKB-KW"/>
</dbReference>
<dbReference type="GO" id="GO:0019645">
    <property type="term" value="P:anaerobic electron transport chain"/>
    <property type="evidence" value="ECO:0007669"/>
    <property type="project" value="TreeGrafter"/>
</dbReference>
<evidence type="ECO:0000256" key="11">
    <source>
        <dbReference type="ARBA" id="ARBA00023002"/>
    </source>
</evidence>
<dbReference type="Proteomes" id="UP000565579">
    <property type="component" value="Unassembled WGS sequence"/>
</dbReference>
<dbReference type="SUPFAM" id="SSF103501">
    <property type="entry name" value="Respiratory nitrate reductase 1 gamma chain"/>
    <property type="match status" value="1"/>
</dbReference>
<evidence type="ECO:0000256" key="5">
    <source>
        <dbReference type="ARBA" id="ARBA00022475"/>
    </source>
</evidence>
<evidence type="ECO:0000256" key="17">
    <source>
        <dbReference type="ARBA" id="ARBA00061196"/>
    </source>
</evidence>
<dbReference type="Gene3D" id="1.20.950.20">
    <property type="entry name" value="Transmembrane di-heme cytochromes, Chain C"/>
    <property type="match status" value="1"/>
</dbReference>
<evidence type="ECO:0000256" key="3">
    <source>
        <dbReference type="ARBA" id="ARBA00004651"/>
    </source>
</evidence>
<comment type="similarity">
    <text evidence="17">In the C-terminal section; belongs to the nitrate reductase gamma subunit family.</text>
</comment>
<dbReference type="GO" id="GO:0042128">
    <property type="term" value="P:nitrate assimilation"/>
    <property type="evidence" value="ECO:0007669"/>
    <property type="project" value="UniProtKB-KW"/>
</dbReference>
<sequence length="236" mass="26419">MSILLWVVLPYVALTVFVLGHLWRYRYDKFGWTTRSSQMYESRLLRIGSPLFHFGILVVALGHVGGLVIPKSWTEALGMSEELYHLFAVVLGTIAGIATVGGLAILIYRRRTVGPVFTATTRNDKLMYAVLALTIALGLAATVLANITGGGYDYRTTVSPWFRSIFSFQPEPAPMAGAPLLFQLHALSALVLFAIWPFTRLVHMLTAPVGYLTRPYIVYRSRDEERAVRRGWEPSR</sequence>
<dbReference type="EMBL" id="JACHMI010000001">
    <property type="protein sequence ID" value="MBB6553447.1"/>
    <property type="molecule type" value="Genomic_DNA"/>
</dbReference>
<keyword evidence="8" id="KW-0479">Metal-binding</keyword>
<feature type="domain" description="NarG-like" evidence="22">
    <location>
        <begin position="3"/>
        <end position="222"/>
    </location>
</feature>
<dbReference type="PANTHER" id="PTHR30598">
    <property type="entry name" value="NITRATE REDUCTASE PRIVATE CHAPERONE, REDOX ENZYME MATURATION PROTEIN REMP FAMILY"/>
    <property type="match status" value="1"/>
</dbReference>
<dbReference type="GO" id="GO:0009325">
    <property type="term" value="C:nitrate reductase complex"/>
    <property type="evidence" value="ECO:0007669"/>
    <property type="project" value="InterPro"/>
</dbReference>
<dbReference type="FunFam" id="1.20.950.20:FF:000001">
    <property type="entry name" value="Respiratory nitrate reductase subunit gamma"/>
    <property type="match status" value="1"/>
</dbReference>
<dbReference type="InterPro" id="IPR003816">
    <property type="entry name" value="Nitrate_red_gam"/>
</dbReference>
<comment type="subcellular location">
    <subcellularLocation>
        <location evidence="3">Cell membrane</location>
        <topology evidence="3">Multi-pass membrane protein</topology>
    </subcellularLocation>
</comment>
<evidence type="ECO:0000256" key="16">
    <source>
        <dbReference type="ARBA" id="ARBA00061095"/>
    </source>
</evidence>
<dbReference type="NCBIfam" id="TIGR00351">
    <property type="entry name" value="narI"/>
    <property type="match status" value="1"/>
</dbReference>
<dbReference type="Pfam" id="PF02665">
    <property type="entry name" value="Nitrate_red_gam"/>
    <property type="match status" value="1"/>
</dbReference>
<evidence type="ECO:0000256" key="15">
    <source>
        <dbReference type="ARBA" id="ARBA00056200"/>
    </source>
</evidence>
<comment type="function">
    <text evidence="15">Does not seem to have nitrate reductase activity.</text>
</comment>
<evidence type="ECO:0000256" key="9">
    <source>
        <dbReference type="ARBA" id="ARBA00022982"/>
    </source>
</evidence>
<evidence type="ECO:0000256" key="10">
    <source>
        <dbReference type="ARBA" id="ARBA00022989"/>
    </source>
</evidence>
<dbReference type="GO" id="GO:0020037">
    <property type="term" value="F:heme binding"/>
    <property type="evidence" value="ECO:0007669"/>
    <property type="project" value="TreeGrafter"/>
</dbReference>
<dbReference type="RefSeq" id="WP_185107654.1">
    <property type="nucleotide sequence ID" value="NZ_JACHMI010000001.1"/>
</dbReference>
<dbReference type="InterPro" id="IPR023234">
    <property type="entry name" value="NarG-like_domain"/>
</dbReference>
<keyword evidence="13" id="KW-0534">Nitrate assimilation</keyword>
<keyword evidence="4" id="KW-0813">Transport</keyword>
<dbReference type="GO" id="GO:0009055">
    <property type="term" value="F:electron transfer activity"/>
    <property type="evidence" value="ECO:0007669"/>
    <property type="project" value="TreeGrafter"/>
</dbReference>
<comment type="similarity">
    <text evidence="18">In the N-terminal section; belongs to the nitrate reductase alpha subunit family.</text>
</comment>
<dbReference type="InterPro" id="IPR051936">
    <property type="entry name" value="Heme-iron_electron_transfer"/>
</dbReference>
<keyword evidence="5" id="KW-1003">Cell membrane</keyword>
<evidence type="ECO:0000256" key="20">
    <source>
        <dbReference type="PIRSR" id="PIRSR603816-1"/>
    </source>
</evidence>
<evidence type="ECO:0000256" key="12">
    <source>
        <dbReference type="ARBA" id="ARBA00023004"/>
    </source>
</evidence>
<name>A0A7X0P1H6_9ACTN</name>
<feature type="transmembrane region" description="Helical" evidence="21">
    <location>
        <begin position="6"/>
        <end position="23"/>
    </location>
</feature>
<feature type="binding site" description="axial binding residue" evidence="20">
    <location>
        <position position="53"/>
    </location>
    <ligand>
        <name>heme b</name>
        <dbReference type="ChEBI" id="CHEBI:60344"/>
        <label>1</label>
    </ligand>
    <ligandPart>
        <name>Fe</name>
        <dbReference type="ChEBI" id="CHEBI:18248"/>
    </ligandPart>
</feature>
<proteinExistence type="inferred from homology"/>
<evidence type="ECO:0000256" key="8">
    <source>
        <dbReference type="ARBA" id="ARBA00022723"/>
    </source>
</evidence>
<comment type="caution">
    <text evidence="23">The sequence shown here is derived from an EMBL/GenBank/DDBJ whole genome shotgun (WGS) entry which is preliminary data.</text>
</comment>
<evidence type="ECO:0000256" key="7">
    <source>
        <dbReference type="ARBA" id="ARBA00022692"/>
    </source>
</evidence>
<evidence type="ECO:0000259" key="22">
    <source>
        <dbReference type="Pfam" id="PF02665"/>
    </source>
</evidence>
<keyword evidence="9" id="KW-0249">Electron transport</keyword>
<dbReference type="PANTHER" id="PTHR30598:SF3">
    <property type="entry name" value="RESPIRATORY NITRATE REDUCTASE 1 GAMMA CHAIN"/>
    <property type="match status" value="1"/>
</dbReference>